<evidence type="ECO:0000256" key="3">
    <source>
        <dbReference type="SAM" id="Phobius"/>
    </source>
</evidence>
<feature type="transmembrane region" description="Helical" evidence="3">
    <location>
        <begin position="6"/>
        <end position="30"/>
    </location>
</feature>
<keyword evidence="3" id="KW-1133">Transmembrane helix</keyword>
<evidence type="ECO:0000313" key="6">
    <source>
        <dbReference type="Proteomes" id="UP001229421"/>
    </source>
</evidence>
<dbReference type="Proteomes" id="UP001229421">
    <property type="component" value="Unassembled WGS sequence"/>
</dbReference>
<organism evidence="5 6">
    <name type="scientific">Tagetes erecta</name>
    <name type="common">African marigold</name>
    <dbReference type="NCBI Taxonomy" id="13708"/>
    <lineage>
        <taxon>Eukaryota</taxon>
        <taxon>Viridiplantae</taxon>
        <taxon>Streptophyta</taxon>
        <taxon>Embryophyta</taxon>
        <taxon>Tracheophyta</taxon>
        <taxon>Spermatophyta</taxon>
        <taxon>Magnoliopsida</taxon>
        <taxon>eudicotyledons</taxon>
        <taxon>Gunneridae</taxon>
        <taxon>Pentapetalae</taxon>
        <taxon>asterids</taxon>
        <taxon>campanulids</taxon>
        <taxon>Asterales</taxon>
        <taxon>Asteraceae</taxon>
        <taxon>Asteroideae</taxon>
        <taxon>Heliantheae alliance</taxon>
        <taxon>Tageteae</taxon>
        <taxon>Tagetes</taxon>
    </lineage>
</organism>
<accession>A0AAD8KKB8</accession>
<sequence length="357" mass="39846">MRYVESIVYDLVLALLSLAIILFIILFIFIKYRKKNNNNNTNSNETVHNQHSDQESPCVKLFASPYSLVDIDVATDHFNERRIIGKGRLGTVYAAVLDRGELVAVKRINPRFVLRNAGLAGGVGFSSMLKWLSLANHPNVLSILGFSEGPGERIVVMEFMGMMSLDFYLHQNVDGASLLDWSRRLRVAAGVARGLEYLHEMMAPCVVHGCVKPSNILIDVKFSAKICDYGLSFLAPNEKEGVMGYVDREYWLEPKGASKESDVYGLGVVLLELLSGRRCEGGLIVKWSLPLIKEMKMDELLDPRLMVPNDIKPLVRLAKVASACVSNSRKNRPLIGQVVTILNDLQDEVMAWNNGSF</sequence>
<name>A0AAD8KKB8_TARER</name>
<comment type="caution">
    <text evidence="5">The sequence shown here is derived from an EMBL/GenBank/DDBJ whole genome shotgun (WGS) entry which is preliminary data.</text>
</comment>
<evidence type="ECO:0000313" key="5">
    <source>
        <dbReference type="EMBL" id="KAK1422696.1"/>
    </source>
</evidence>
<dbReference type="Gene3D" id="1.10.510.10">
    <property type="entry name" value="Transferase(Phosphotransferase) domain 1"/>
    <property type="match status" value="1"/>
</dbReference>
<keyword evidence="6" id="KW-1185">Reference proteome</keyword>
<gene>
    <name evidence="5" type="ORF">QVD17_17982</name>
</gene>
<dbReference type="GO" id="GO:0004672">
    <property type="term" value="F:protein kinase activity"/>
    <property type="evidence" value="ECO:0007669"/>
    <property type="project" value="InterPro"/>
</dbReference>
<dbReference type="AlphaFoldDB" id="A0AAD8KKB8"/>
<dbReference type="Gene3D" id="3.30.200.20">
    <property type="entry name" value="Phosphorylase Kinase, domain 1"/>
    <property type="match status" value="1"/>
</dbReference>
<protein>
    <recommendedName>
        <fullName evidence="4">Protein kinase domain-containing protein</fullName>
    </recommendedName>
</protein>
<evidence type="ECO:0000259" key="4">
    <source>
        <dbReference type="PROSITE" id="PS50011"/>
    </source>
</evidence>
<dbReference type="FunFam" id="1.10.510.10:FF:000477">
    <property type="entry name" value="Receptor protein kinase CRINKLY4"/>
    <property type="match status" value="1"/>
</dbReference>
<keyword evidence="3" id="KW-0812">Transmembrane</keyword>
<reference evidence="5" key="1">
    <citation type="journal article" date="2023" name="bioRxiv">
        <title>Improved chromosome-level genome assembly for marigold (Tagetes erecta).</title>
        <authorList>
            <person name="Jiang F."/>
            <person name="Yuan L."/>
            <person name="Wang S."/>
            <person name="Wang H."/>
            <person name="Xu D."/>
            <person name="Wang A."/>
            <person name="Fan W."/>
        </authorList>
    </citation>
    <scope>NUCLEOTIDE SEQUENCE</scope>
    <source>
        <strain evidence="5">WSJ</strain>
        <tissue evidence="5">Leaf</tissue>
    </source>
</reference>
<dbReference type="InterPro" id="IPR000719">
    <property type="entry name" value="Prot_kinase_dom"/>
</dbReference>
<dbReference type="InterPro" id="IPR011009">
    <property type="entry name" value="Kinase-like_dom_sf"/>
</dbReference>
<evidence type="ECO:0000256" key="1">
    <source>
        <dbReference type="ARBA" id="ARBA00022741"/>
    </source>
</evidence>
<dbReference type="SUPFAM" id="SSF56112">
    <property type="entry name" value="Protein kinase-like (PK-like)"/>
    <property type="match status" value="1"/>
</dbReference>
<keyword evidence="2" id="KW-0067">ATP-binding</keyword>
<dbReference type="PANTHER" id="PTHR27001">
    <property type="entry name" value="OS01G0253100 PROTEIN"/>
    <property type="match status" value="1"/>
</dbReference>
<keyword evidence="1" id="KW-0547">Nucleotide-binding</keyword>
<dbReference type="PANTHER" id="PTHR27001:SF39">
    <property type="entry name" value="PROTEIN KINASE SUPERFAMILY PROTEIN"/>
    <property type="match status" value="1"/>
</dbReference>
<dbReference type="GO" id="GO:0005524">
    <property type="term" value="F:ATP binding"/>
    <property type="evidence" value="ECO:0007669"/>
    <property type="project" value="UniProtKB-KW"/>
</dbReference>
<dbReference type="EMBL" id="JAUHHV010000005">
    <property type="protein sequence ID" value="KAK1422696.1"/>
    <property type="molecule type" value="Genomic_DNA"/>
</dbReference>
<keyword evidence="3" id="KW-0472">Membrane</keyword>
<evidence type="ECO:0000256" key="2">
    <source>
        <dbReference type="ARBA" id="ARBA00022840"/>
    </source>
</evidence>
<dbReference type="PROSITE" id="PS50011">
    <property type="entry name" value="PROTEIN_KINASE_DOM"/>
    <property type="match status" value="1"/>
</dbReference>
<dbReference type="GO" id="GO:0005886">
    <property type="term" value="C:plasma membrane"/>
    <property type="evidence" value="ECO:0007669"/>
    <property type="project" value="TreeGrafter"/>
</dbReference>
<dbReference type="Pfam" id="PF00069">
    <property type="entry name" value="Pkinase"/>
    <property type="match status" value="1"/>
</dbReference>
<feature type="domain" description="Protein kinase" evidence="4">
    <location>
        <begin position="78"/>
        <end position="350"/>
    </location>
</feature>
<dbReference type="FunFam" id="3.30.200.20:FF:000638">
    <property type="entry name" value="serine/threonine-protein kinase-like protein ACR4"/>
    <property type="match status" value="1"/>
</dbReference>
<proteinExistence type="predicted"/>